<dbReference type="EMBL" id="QCYK01000001">
    <property type="protein sequence ID" value="PUZ28624.1"/>
    <property type="molecule type" value="Genomic_DNA"/>
</dbReference>
<evidence type="ECO:0000313" key="1">
    <source>
        <dbReference type="EMBL" id="PUZ28624.1"/>
    </source>
</evidence>
<dbReference type="AlphaFoldDB" id="A0A2T7BLR6"/>
<sequence>MKIVVWAIGLIFLIIVFYEVATIPPATMTMEVKNMPLTTFLDSAKTYLQFTWYASDDSVVKRFLPLTLHLKNTNLNDLVDSLKAKEPLVNFSVQRVGAYNCFIEISAALK</sequence>
<dbReference type="RefSeq" id="WP_108685263.1">
    <property type="nucleotide sequence ID" value="NZ_QCYK01000001.1"/>
</dbReference>
<dbReference type="Proteomes" id="UP000244450">
    <property type="component" value="Unassembled WGS sequence"/>
</dbReference>
<accession>A0A2T7BLR6</accession>
<reference evidence="1 2" key="1">
    <citation type="submission" date="2018-04" db="EMBL/GenBank/DDBJ databases">
        <title>Chitinophaga fuyangensis sp. nov., isolated from soil in a chemical factory.</title>
        <authorList>
            <person name="Chen K."/>
        </authorList>
    </citation>
    <scope>NUCLEOTIDE SEQUENCE [LARGE SCALE GENOMIC DNA]</scope>
    <source>
        <strain evidence="1 2">LY-1</strain>
    </source>
</reference>
<organism evidence="1 2">
    <name type="scientific">Chitinophaga parva</name>
    <dbReference type="NCBI Taxonomy" id="2169414"/>
    <lineage>
        <taxon>Bacteria</taxon>
        <taxon>Pseudomonadati</taxon>
        <taxon>Bacteroidota</taxon>
        <taxon>Chitinophagia</taxon>
        <taxon>Chitinophagales</taxon>
        <taxon>Chitinophagaceae</taxon>
        <taxon>Chitinophaga</taxon>
    </lineage>
</organism>
<name>A0A2T7BLR6_9BACT</name>
<proteinExistence type="predicted"/>
<gene>
    <name evidence="1" type="ORF">DCC81_03835</name>
</gene>
<keyword evidence="2" id="KW-1185">Reference proteome</keyword>
<evidence type="ECO:0000313" key="2">
    <source>
        <dbReference type="Proteomes" id="UP000244450"/>
    </source>
</evidence>
<protein>
    <submittedName>
        <fullName evidence="1">Uncharacterized protein</fullName>
    </submittedName>
</protein>
<comment type="caution">
    <text evidence="1">The sequence shown here is derived from an EMBL/GenBank/DDBJ whole genome shotgun (WGS) entry which is preliminary data.</text>
</comment>